<dbReference type="EMBL" id="QFAY01000015">
    <property type="protein sequence ID" value="MBP2621263.1"/>
    <property type="molecule type" value="Genomic_DNA"/>
</dbReference>
<name>A0ABS5AXF7_9STRE</name>
<accession>A0ABS5AXF7</accession>
<reference evidence="1 2" key="1">
    <citation type="submission" date="2018-05" db="EMBL/GenBank/DDBJ databases">
        <title>Draft genome sequence of Streptococcus panodentis CCUG 70867T.</title>
        <authorList>
            <person name="Salva-Serra F."/>
            <person name="Mendez V."/>
            <person name="Jaen-Luchoro D."/>
            <person name="Gonzales-Siles L."/>
            <person name="Karlsson R."/>
            <person name="Engstrom-Jakobsson H."/>
            <person name="Busquets A."/>
            <person name="Gomila M."/>
            <person name="Pineiro-Iglesias B."/>
            <person name="Bennasar-Figueras A."/>
            <person name="Seeger M."/>
            <person name="Moore E."/>
        </authorList>
    </citation>
    <scope>NUCLEOTIDE SEQUENCE [LARGE SCALE GENOMIC DNA]</scope>
    <source>
        <strain evidence="1 2">CCUG 70867</strain>
    </source>
</reference>
<evidence type="ECO:0000313" key="1">
    <source>
        <dbReference type="EMBL" id="MBP2621263.1"/>
    </source>
</evidence>
<dbReference type="Proteomes" id="UP001519349">
    <property type="component" value="Unassembled WGS sequence"/>
</dbReference>
<protein>
    <submittedName>
        <fullName evidence="1">Uncharacterized protein</fullName>
    </submittedName>
</protein>
<organism evidence="1 2">
    <name type="scientific">Streptococcus panodentis</name>
    <dbReference type="NCBI Taxonomy" id="1581472"/>
    <lineage>
        <taxon>Bacteria</taxon>
        <taxon>Bacillati</taxon>
        <taxon>Bacillota</taxon>
        <taxon>Bacilli</taxon>
        <taxon>Lactobacillales</taxon>
        <taxon>Streptococcaceae</taxon>
        <taxon>Streptococcus</taxon>
    </lineage>
</organism>
<keyword evidence="2" id="KW-1185">Reference proteome</keyword>
<proteinExistence type="predicted"/>
<evidence type="ECO:0000313" key="2">
    <source>
        <dbReference type="Proteomes" id="UP001519349"/>
    </source>
</evidence>
<gene>
    <name evidence="1" type="ORF">DHL47_08030</name>
</gene>
<sequence>MFFSFIPTSKAGKISCAALTDREAETSGKVSATAGNAVGKNRFMPADSLNDEKVWGPLSSNPVSKILAVFRLVFL</sequence>
<comment type="caution">
    <text evidence="1">The sequence shown here is derived from an EMBL/GenBank/DDBJ whole genome shotgun (WGS) entry which is preliminary data.</text>
</comment>